<dbReference type="RefSeq" id="WP_117903159.1">
    <property type="nucleotide sequence ID" value="NZ_JADNPL010000006.1"/>
</dbReference>
<dbReference type="Proteomes" id="UP000283310">
    <property type="component" value="Unassembled WGS sequence"/>
</dbReference>
<protein>
    <recommendedName>
        <fullName evidence="4">DUF4595 domain-containing protein</fullName>
    </recommendedName>
</protein>
<feature type="signal peptide" evidence="1">
    <location>
        <begin position="1"/>
        <end position="20"/>
    </location>
</feature>
<organism evidence="2 3">
    <name type="scientific">Bacteroides stercoris</name>
    <dbReference type="NCBI Taxonomy" id="46506"/>
    <lineage>
        <taxon>Bacteria</taxon>
        <taxon>Pseudomonadati</taxon>
        <taxon>Bacteroidota</taxon>
        <taxon>Bacteroidia</taxon>
        <taxon>Bacteroidales</taxon>
        <taxon>Bacteroidaceae</taxon>
        <taxon>Bacteroides</taxon>
    </lineage>
</organism>
<evidence type="ECO:0000256" key="1">
    <source>
        <dbReference type="SAM" id="SignalP"/>
    </source>
</evidence>
<accession>A0A412DQR1</accession>
<proteinExistence type="predicted"/>
<dbReference type="AlphaFoldDB" id="A0A412DQR1"/>
<feature type="chain" id="PRO_5019231199" description="DUF4595 domain-containing protein" evidence="1">
    <location>
        <begin position="21"/>
        <end position="361"/>
    </location>
</feature>
<keyword evidence="1" id="KW-0732">Signal</keyword>
<dbReference type="PROSITE" id="PS51257">
    <property type="entry name" value="PROKAR_LIPOPROTEIN"/>
    <property type="match status" value="1"/>
</dbReference>
<reference evidence="2 3" key="1">
    <citation type="submission" date="2018-08" db="EMBL/GenBank/DDBJ databases">
        <title>A genome reference for cultivated species of the human gut microbiota.</title>
        <authorList>
            <person name="Zou Y."/>
            <person name="Xue W."/>
            <person name="Luo G."/>
        </authorList>
    </citation>
    <scope>NUCLEOTIDE SEQUENCE [LARGE SCALE GENOMIC DNA]</scope>
    <source>
        <strain evidence="2 3">AF26-20BH</strain>
    </source>
</reference>
<evidence type="ECO:0008006" key="4">
    <source>
        <dbReference type="Google" id="ProtNLM"/>
    </source>
</evidence>
<name>A0A412DQR1_BACSE</name>
<comment type="caution">
    <text evidence="2">The sequence shown here is derived from an EMBL/GenBank/DDBJ whole genome shotgun (WGS) entry which is preliminary data.</text>
</comment>
<gene>
    <name evidence="2" type="ORF">DWY65_05040</name>
</gene>
<evidence type="ECO:0000313" key="2">
    <source>
        <dbReference type="EMBL" id="RGR15506.1"/>
    </source>
</evidence>
<dbReference type="EMBL" id="QRTW01000006">
    <property type="protein sequence ID" value="RGR15506.1"/>
    <property type="molecule type" value="Genomic_DNA"/>
</dbReference>
<dbReference type="Gene3D" id="2.180.10.10">
    <property type="entry name" value="RHS repeat-associated core"/>
    <property type="match status" value="1"/>
</dbReference>
<sequence length="361" mass="40617">MKAFTLSICTLLLFSITACEDDTLSAGNDNPAVPENTYIWDNPHTSFFGLKGNVSNVHQQMINPVTGESEEAEDPFHVTDYSFDAKGNLTYYNGTGAEPATRMLGVDLNYFKYTYDEQGRMNTVAIYTLGTAFPAIYTISYNEQERYVPLPFPFGKMNFFCIKGVEQITGPAGNISEWKSDNAFVHTQITNAGSLFETRTETVYAYKDTETLFPESATTTMYANEELESTENIHYQWNEKGALLFSKQESYAADGTLEVSVVTNYSKTVPLAPVLARTDAQSYVTEIAYSYDDNGWLKSAIRNLPATDNPENTPKELYEYEETDAQGNWTKSIQKQSEQIDLSHWSGTFYVQRTISYHSGL</sequence>
<evidence type="ECO:0000313" key="3">
    <source>
        <dbReference type="Proteomes" id="UP000283310"/>
    </source>
</evidence>